<dbReference type="AlphaFoldDB" id="A0A2G3E6M7"/>
<reference evidence="2 3" key="1">
    <citation type="submission" date="2017-10" db="EMBL/GenBank/DDBJ databases">
        <title>Resolving the taxonomy of Roseburia spp., Eubacterium rectale and Agathobacter spp. through phylogenomic analysis.</title>
        <authorList>
            <person name="Sheridan P.O."/>
            <person name="Walker A.W."/>
            <person name="Duncan S.H."/>
            <person name="Scott K.P."/>
            <person name="Toole P.W.O."/>
            <person name="Luis P."/>
            <person name="Flint H.J."/>
        </authorList>
    </citation>
    <scope>NUCLEOTIDE SEQUENCE [LARGE SCALE GENOMIC DNA]</scope>
    <source>
        <strain evidence="2 3">JK623</strain>
    </source>
</reference>
<accession>A0A2G3E6M7</accession>
<name>A0A2G3E6M7_9FIRM</name>
<keyword evidence="3" id="KW-1185">Reference proteome</keyword>
<comment type="caution">
    <text evidence="2">The sequence shown here is derived from an EMBL/GenBank/DDBJ whole genome shotgun (WGS) entry which is preliminary data.</text>
</comment>
<evidence type="ECO:0000256" key="1">
    <source>
        <dbReference type="SAM" id="MobiDB-lite"/>
    </source>
</evidence>
<evidence type="ECO:0000313" key="3">
    <source>
        <dbReference type="Proteomes" id="UP000224563"/>
    </source>
</evidence>
<dbReference type="EMBL" id="PDYG01000001">
    <property type="protein sequence ID" value="PHU38894.1"/>
    <property type="molecule type" value="Genomic_DNA"/>
</dbReference>
<evidence type="ECO:0000313" key="2">
    <source>
        <dbReference type="EMBL" id="PHU38894.1"/>
    </source>
</evidence>
<gene>
    <name evidence="2" type="ORF">CSX02_00125</name>
</gene>
<reference evidence="2 3" key="2">
    <citation type="submission" date="2017-10" db="EMBL/GenBank/DDBJ databases">
        <authorList>
            <person name="Banno H."/>
            <person name="Chua N.-H."/>
        </authorList>
    </citation>
    <scope>NUCLEOTIDE SEQUENCE [LARGE SCALE GENOMIC DNA]</scope>
    <source>
        <strain evidence="2 3">JK623</strain>
    </source>
</reference>
<protein>
    <submittedName>
        <fullName evidence="2">Uncharacterized protein</fullName>
    </submittedName>
</protein>
<dbReference type="Proteomes" id="UP000224563">
    <property type="component" value="Unassembled WGS sequence"/>
</dbReference>
<feature type="region of interest" description="Disordered" evidence="1">
    <location>
        <begin position="1"/>
        <end position="21"/>
    </location>
</feature>
<sequence length="66" mass="8055">MQHWRHHELRKKRERRKGRLSMHKRKIDMADYIYVINVGGYIGESTKSEIDYAELHDKTVKYLEPI</sequence>
<proteinExistence type="predicted"/>
<organism evidence="2 3">
    <name type="scientific">Agathobacter ruminis</name>
    <dbReference type="NCBI Taxonomy" id="1712665"/>
    <lineage>
        <taxon>Bacteria</taxon>
        <taxon>Bacillati</taxon>
        <taxon>Bacillota</taxon>
        <taxon>Clostridia</taxon>
        <taxon>Lachnospirales</taxon>
        <taxon>Lachnospiraceae</taxon>
        <taxon>Agathobacter</taxon>
    </lineage>
</organism>